<feature type="transmembrane region" description="Helical" evidence="8">
    <location>
        <begin position="95"/>
        <end position="114"/>
    </location>
</feature>
<dbReference type="OrthoDB" id="9810457at2"/>
<comment type="subcellular location">
    <subcellularLocation>
        <location evidence="1">Cell membrane</location>
        <topology evidence="1">Multi-pass membrane protein</topology>
    </subcellularLocation>
</comment>
<feature type="transmembrane region" description="Helical" evidence="8">
    <location>
        <begin position="34"/>
        <end position="53"/>
    </location>
</feature>
<dbReference type="EMBL" id="RAQK01000002">
    <property type="protein sequence ID" value="RKE94309.1"/>
    <property type="molecule type" value="Genomic_DNA"/>
</dbReference>
<dbReference type="GO" id="GO:0005886">
    <property type="term" value="C:plasma membrane"/>
    <property type="evidence" value="ECO:0007669"/>
    <property type="project" value="UniProtKB-SubCell"/>
</dbReference>
<accession>A0A420DJB6</accession>
<evidence type="ECO:0000256" key="7">
    <source>
        <dbReference type="ARBA" id="ARBA00023136"/>
    </source>
</evidence>
<evidence type="ECO:0000256" key="8">
    <source>
        <dbReference type="SAM" id="Phobius"/>
    </source>
</evidence>
<dbReference type="Proteomes" id="UP000284407">
    <property type="component" value="Unassembled WGS sequence"/>
</dbReference>
<dbReference type="InterPro" id="IPR038770">
    <property type="entry name" value="Na+/solute_symporter_sf"/>
</dbReference>
<feature type="transmembrane region" description="Helical" evidence="8">
    <location>
        <begin position="7"/>
        <end position="27"/>
    </location>
</feature>
<dbReference type="PANTHER" id="PTHR36838">
    <property type="entry name" value="AUXIN EFFLUX CARRIER FAMILY PROTEIN"/>
    <property type="match status" value="1"/>
</dbReference>
<reference evidence="9 10" key="1">
    <citation type="submission" date="2018-09" db="EMBL/GenBank/DDBJ databases">
        <title>Genomic Encyclopedia of Archaeal and Bacterial Type Strains, Phase II (KMG-II): from individual species to whole genera.</title>
        <authorList>
            <person name="Goeker M."/>
        </authorList>
    </citation>
    <scope>NUCLEOTIDE SEQUENCE [LARGE SCALE GENOMIC DNA]</scope>
    <source>
        <strain evidence="9 10">DSM 11458</strain>
    </source>
</reference>
<comment type="caution">
    <text evidence="9">The sequence shown here is derived from an EMBL/GenBank/DDBJ whole genome shotgun (WGS) entry which is preliminary data.</text>
</comment>
<organism evidence="9 10">
    <name type="scientific">Sulfitobacter guttiformis</name>
    <dbReference type="NCBI Taxonomy" id="74349"/>
    <lineage>
        <taxon>Bacteria</taxon>
        <taxon>Pseudomonadati</taxon>
        <taxon>Pseudomonadota</taxon>
        <taxon>Alphaproteobacteria</taxon>
        <taxon>Rhodobacterales</taxon>
        <taxon>Roseobacteraceae</taxon>
        <taxon>Sulfitobacter</taxon>
    </lineage>
</organism>
<dbReference type="GO" id="GO:0055085">
    <property type="term" value="P:transmembrane transport"/>
    <property type="evidence" value="ECO:0007669"/>
    <property type="project" value="InterPro"/>
</dbReference>
<feature type="transmembrane region" description="Helical" evidence="8">
    <location>
        <begin position="256"/>
        <end position="276"/>
    </location>
</feature>
<keyword evidence="6 8" id="KW-1133">Transmembrane helix</keyword>
<evidence type="ECO:0000256" key="5">
    <source>
        <dbReference type="ARBA" id="ARBA00022692"/>
    </source>
</evidence>
<evidence type="ECO:0000313" key="10">
    <source>
        <dbReference type="Proteomes" id="UP000284407"/>
    </source>
</evidence>
<dbReference type="RefSeq" id="WP_025061655.1">
    <property type="nucleotide sequence ID" value="NZ_RAQK01000002.1"/>
</dbReference>
<comment type="similarity">
    <text evidence="2">Belongs to the auxin efflux carrier (TC 2.A.69) family.</text>
</comment>
<dbReference type="Pfam" id="PF03547">
    <property type="entry name" value="Mem_trans"/>
    <property type="match status" value="1"/>
</dbReference>
<dbReference type="AlphaFoldDB" id="A0A420DJB6"/>
<feature type="transmembrane region" description="Helical" evidence="8">
    <location>
        <begin position="170"/>
        <end position="193"/>
    </location>
</feature>
<keyword evidence="5 8" id="KW-0812">Transmembrane</keyword>
<keyword evidence="10" id="KW-1185">Reference proteome</keyword>
<feature type="transmembrane region" description="Helical" evidence="8">
    <location>
        <begin position="199"/>
        <end position="217"/>
    </location>
</feature>
<protein>
    <recommendedName>
        <fullName evidence="11">Malonate transporter</fullName>
    </recommendedName>
</protein>
<keyword evidence="3" id="KW-0813">Transport</keyword>
<keyword evidence="4" id="KW-1003">Cell membrane</keyword>
<feature type="transmembrane region" description="Helical" evidence="8">
    <location>
        <begin position="126"/>
        <end position="149"/>
    </location>
</feature>
<evidence type="ECO:0000256" key="1">
    <source>
        <dbReference type="ARBA" id="ARBA00004651"/>
    </source>
</evidence>
<evidence type="ECO:0000256" key="4">
    <source>
        <dbReference type="ARBA" id="ARBA00022475"/>
    </source>
</evidence>
<evidence type="ECO:0000256" key="3">
    <source>
        <dbReference type="ARBA" id="ARBA00022448"/>
    </source>
</evidence>
<gene>
    <name evidence="9" type="ORF">C8N30_3433</name>
</gene>
<name>A0A420DJB6_9RHOB</name>
<sequence length="309" mass="32942">MQLLLDVIMPVFLVIGFGYVAVWRGLFPVSGVDGVLRFAQSFAVPCLLFQAIANLDLGAAFDAGLLVSFYTGAAICFAAGMFGARLFFKRDWEDCVAIGFCCLFSNSVLLGLPISERAYGADQLTGNYMIIAIHSPFCYGLGITVMEFVRNRGQSGATLARSISRAMFHNPLVIGILAGFTVNLTGFVIPPVVDDALSLIVRAALPAALFALGGVLIQYKPEGDMKAIAMVCVIGLVMHPAIVWLMGSALSVPPDLFRSGVLTAAMAPGFNAYIFANMYGRGRRVAASSVLIATASSIFTVWIWLTVLG</sequence>
<evidence type="ECO:0000256" key="2">
    <source>
        <dbReference type="ARBA" id="ARBA00010145"/>
    </source>
</evidence>
<feature type="transmembrane region" description="Helical" evidence="8">
    <location>
        <begin position="285"/>
        <end position="305"/>
    </location>
</feature>
<dbReference type="PANTHER" id="PTHR36838:SF3">
    <property type="entry name" value="TRANSPORTER AUXIN EFFLUX CARRIER EC FAMILY"/>
    <property type="match status" value="1"/>
</dbReference>
<dbReference type="InterPro" id="IPR004776">
    <property type="entry name" value="Mem_transp_PIN-like"/>
</dbReference>
<evidence type="ECO:0000256" key="6">
    <source>
        <dbReference type="ARBA" id="ARBA00022989"/>
    </source>
</evidence>
<feature type="transmembrane region" description="Helical" evidence="8">
    <location>
        <begin position="65"/>
        <end position="88"/>
    </location>
</feature>
<evidence type="ECO:0000313" key="9">
    <source>
        <dbReference type="EMBL" id="RKE94309.1"/>
    </source>
</evidence>
<dbReference type="STRING" id="1443111.Z949_1042"/>
<evidence type="ECO:0008006" key="11">
    <source>
        <dbReference type="Google" id="ProtNLM"/>
    </source>
</evidence>
<feature type="transmembrane region" description="Helical" evidence="8">
    <location>
        <begin position="229"/>
        <end position="250"/>
    </location>
</feature>
<proteinExistence type="inferred from homology"/>
<dbReference type="Gene3D" id="1.20.1530.20">
    <property type="match status" value="2"/>
</dbReference>
<keyword evidence="7 8" id="KW-0472">Membrane</keyword>